<gene>
    <name evidence="1" type="ORF">THAPSDRAFT_bd521</name>
</gene>
<dbReference type="KEGG" id="tps:THAPSDRAFT_bd521"/>
<protein>
    <submittedName>
        <fullName evidence="1">Pol polyprotein</fullName>
    </submittedName>
</protein>
<dbReference type="PaxDb" id="35128-Thapsdraft521"/>
<dbReference type="HOGENOM" id="CLU_732818_0_0_1"/>
<feature type="non-terminal residue" evidence="1">
    <location>
        <position position="378"/>
    </location>
</feature>
<dbReference type="InterPro" id="IPR012337">
    <property type="entry name" value="RNaseH-like_sf"/>
</dbReference>
<reference evidence="1 2" key="2">
    <citation type="journal article" date="2008" name="Nature">
        <title>The Phaeodactylum genome reveals the evolutionary history of diatom genomes.</title>
        <authorList>
            <person name="Bowler C."/>
            <person name="Allen A.E."/>
            <person name="Badger J.H."/>
            <person name="Grimwood J."/>
            <person name="Jabbari K."/>
            <person name="Kuo A."/>
            <person name="Maheswari U."/>
            <person name="Martens C."/>
            <person name="Maumus F."/>
            <person name="Otillar R.P."/>
            <person name="Rayko E."/>
            <person name="Salamov A."/>
            <person name="Vandepoele K."/>
            <person name="Beszteri B."/>
            <person name="Gruber A."/>
            <person name="Heijde M."/>
            <person name="Katinka M."/>
            <person name="Mock T."/>
            <person name="Valentin K."/>
            <person name="Verret F."/>
            <person name="Berges J.A."/>
            <person name="Brownlee C."/>
            <person name="Cadoret J.P."/>
            <person name="Chiovitti A."/>
            <person name="Choi C.J."/>
            <person name="Coesel S."/>
            <person name="De Martino A."/>
            <person name="Detter J.C."/>
            <person name="Durkin C."/>
            <person name="Falciatore A."/>
            <person name="Fournet J."/>
            <person name="Haruta M."/>
            <person name="Huysman M.J."/>
            <person name="Jenkins B.D."/>
            <person name="Jiroutova K."/>
            <person name="Jorgensen R.E."/>
            <person name="Joubert Y."/>
            <person name="Kaplan A."/>
            <person name="Kroger N."/>
            <person name="Kroth P.G."/>
            <person name="La Roche J."/>
            <person name="Lindquist E."/>
            <person name="Lommer M."/>
            <person name="Martin-Jezequel V."/>
            <person name="Lopez P.J."/>
            <person name="Lucas S."/>
            <person name="Mangogna M."/>
            <person name="McGinnis K."/>
            <person name="Medlin L.K."/>
            <person name="Montsant A."/>
            <person name="Oudot-Le Secq M.P."/>
            <person name="Napoli C."/>
            <person name="Obornik M."/>
            <person name="Parker M.S."/>
            <person name="Petit J.L."/>
            <person name="Porcel B.M."/>
            <person name="Poulsen N."/>
            <person name="Robison M."/>
            <person name="Rychlewski L."/>
            <person name="Rynearson T.A."/>
            <person name="Schmutz J."/>
            <person name="Shapiro H."/>
            <person name="Siaut M."/>
            <person name="Stanley M."/>
            <person name="Sussman M.R."/>
            <person name="Taylor A.R."/>
            <person name="Vardi A."/>
            <person name="von Dassow P."/>
            <person name="Vyverman W."/>
            <person name="Willis A."/>
            <person name="Wyrwicz L.S."/>
            <person name="Rokhsar D.S."/>
            <person name="Weissenbach J."/>
            <person name="Armbrust E.V."/>
            <person name="Green B.R."/>
            <person name="Van de Peer Y."/>
            <person name="Grigoriev I.V."/>
        </authorList>
    </citation>
    <scope>NUCLEOTIDE SEQUENCE [LARGE SCALE GENOMIC DNA]</scope>
    <source>
        <strain evidence="1 2">CCMP1335</strain>
    </source>
</reference>
<evidence type="ECO:0000313" key="1">
    <source>
        <dbReference type="EMBL" id="EED86094.1"/>
    </source>
</evidence>
<dbReference type="Gene3D" id="3.30.420.10">
    <property type="entry name" value="Ribonuclease H-like superfamily/Ribonuclease H"/>
    <property type="match status" value="1"/>
</dbReference>
<dbReference type="GO" id="GO:0003676">
    <property type="term" value="F:nucleic acid binding"/>
    <property type="evidence" value="ECO:0007669"/>
    <property type="project" value="InterPro"/>
</dbReference>
<keyword evidence="2" id="KW-1185">Reference proteome</keyword>
<proteinExistence type="predicted"/>
<dbReference type="AlphaFoldDB" id="B8LEZ8"/>
<name>B8LEZ8_THAPS</name>
<dbReference type="EMBL" id="DS999458">
    <property type="protein sequence ID" value="EED86094.1"/>
    <property type="molecule type" value="Genomic_DNA"/>
</dbReference>
<feature type="non-terminal residue" evidence="1">
    <location>
        <position position="1"/>
    </location>
</feature>
<sequence length="378" mass="42568">VSPNVFAVTVTKSSIRAYLQDKDSNIIAAPAGRQSSNGLVESHWKVMVHMSRAYLTEKQMPRRFWFHSISHAARMMNMIPGKFHGKLASPFMLVHGEKADQRTWIPIFSVCYFHHNKDGSCVRSKNQAHTMDGIVIGRSTTSNAIRVYNPRNKQYYEPDSYRIDPFRLPVSVYPTITYDGGLFCSLYRDTTPSFDEPYPPGTRVERVDPHTNILKSGTVMDIPLPSSPSHSDYLIQFDDSTTAYISLSDMPNLIPTPPAPSSDDDSSTLLPPFLQLNSKITYEHEGQYYKGYLGKSDNGYRFVYKRHPNARKEEWGVALPDLPYNWTDLCVQGILLPGHHSSFLCIPSTGSTFDPVAHHVSAINLHQDCPATLLRALA</sequence>
<organism evidence="1 2">
    <name type="scientific">Thalassiosira pseudonana</name>
    <name type="common">Marine diatom</name>
    <name type="synonym">Cyclotella nana</name>
    <dbReference type="NCBI Taxonomy" id="35128"/>
    <lineage>
        <taxon>Eukaryota</taxon>
        <taxon>Sar</taxon>
        <taxon>Stramenopiles</taxon>
        <taxon>Ochrophyta</taxon>
        <taxon>Bacillariophyta</taxon>
        <taxon>Coscinodiscophyceae</taxon>
        <taxon>Thalassiosirophycidae</taxon>
        <taxon>Thalassiosirales</taxon>
        <taxon>Thalassiosiraceae</taxon>
        <taxon>Thalassiosira</taxon>
    </lineage>
</organism>
<dbReference type="InParanoid" id="B8LEZ8"/>
<reference evidence="1 2" key="1">
    <citation type="journal article" date="2004" name="Science">
        <title>The genome of the diatom Thalassiosira pseudonana: ecology, evolution, and metabolism.</title>
        <authorList>
            <person name="Armbrust E.V."/>
            <person name="Berges J.A."/>
            <person name="Bowler C."/>
            <person name="Green B.R."/>
            <person name="Martinez D."/>
            <person name="Putnam N.H."/>
            <person name="Zhou S."/>
            <person name="Allen A.E."/>
            <person name="Apt K.E."/>
            <person name="Bechner M."/>
            <person name="Brzezinski M.A."/>
            <person name="Chaal B.K."/>
            <person name="Chiovitti A."/>
            <person name="Davis A.K."/>
            <person name="Demarest M.S."/>
            <person name="Detter J.C."/>
            <person name="Glavina T."/>
            <person name="Goodstein D."/>
            <person name="Hadi M.Z."/>
            <person name="Hellsten U."/>
            <person name="Hildebrand M."/>
            <person name="Jenkins B.D."/>
            <person name="Jurka J."/>
            <person name="Kapitonov V.V."/>
            <person name="Kroger N."/>
            <person name="Lau W.W."/>
            <person name="Lane T.W."/>
            <person name="Larimer F.W."/>
            <person name="Lippmeier J.C."/>
            <person name="Lucas S."/>
            <person name="Medina M."/>
            <person name="Montsant A."/>
            <person name="Obornik M."/>
            <person name="Parker M.S."/>
            <person name="Palenik B."/>
            <person name="Pazour G.J."/>
            <person name="Richardson P.M."/>
            <person name="Rynearson T.A."/>
            <person name="Saito M.A."/>
            <person name="Schwartz D.C."/>
            <person name="Thamatrakoln K."/>
            <person name="Valentin K."/>
            <person name="Vardi A."/>
            <person name="Wilkerson F.P."/>
            <person name="Rokhsar D.S."/>
        </authorList>
    </citation>
    <scope>NUCLEOTIDE SEQUENCE [LARGE SCALE GENOMIC DNA]</scope>
    <source>
        <strain evidence="1 2">CCMP1335</strain>
    </source>
</reference>
<accession>B8LEZ8</accession>
<dbReference type="GeneID" id="7453259"/>
<dbReference type="InterPro" id="IPR036397">
    <property type="entry name" value="RNaseH_sf"/>
</dbReference>
<evidence type="ECO:0000313" key="2">
    <source>
        <dbReference type="Proteomes" id="UP000001449"/>
    </source>
</evidence>
<dbReference type="STRING" id="35128.B8LEZ8"/>
<dbReference type="RefSeq" id="XP_002297603.1">
    <property type="nucleotide sequence ID" value="XM_002297567.1"/>
</dbReference>
<dbReference type="SUPFAM" id="SSF53098">
    <property type="entry name" value="Ribonuclease H-like"/>
    <property type="match status" value="1"/>
</dbReference>
<dbReference type="Proteomes" id="UP000001449">
    <property type="component" value="Unassembled WGS sequence"/>
</dbReference>